<feature type="compositionally biased region" description="Low complexity" evidence="1">
    <location>
        <begin position="130"/>
        <end position="142"/>
    </location>
</feature>
<gene>
    <name evidence="3" type="ORF">CBW24_04405</name>
</gene>
<dbReference type="Pfam" id="PF20232">
    <property type="entry name" value="T6SS_FHA_C"/>
    <property type="match status" value="1"/>
</dbReference>
<dbReference type="EMBL" id="CP021404">
    <property type="protein sequence ID" value="ATI41319.1"/>
    <property type="molecule type" value="Genomic_DNA"/>
</dbReference>
<dbReference type="NCBIfam" id="TIGR03354">
    <property type="entry name" value="VI_FHA"/>
    <property type="match status" value="1"/>
</dbReference>
<evidence type="ECO:0000259" key="2">
    <source>
        <dbReference type="PROSITE" id="PS50006"/>
    </source>
</evidence>
<evidence type="ECO:0000256" key="1">
    <source>
        <dbReference type="SAM" id="MobiDB-lite"/>
    </source>
</evidence>
<feature type="compositionally biased region" description="Pro residues" evidence="1">
    <location>
        <begin position="186"/>
        <end position="195"/>
    </location>
</feature>
<dbReference type="RefSeq" id="WP_097372799.1">
    <property type="nucleotide sequence ID" value="NZ_CP021404.1"/>
</dbReference>
<feature type="compositionally biased region" description="Gly residues" evidence="1">
    <location>
        <begin position="143"/>
        <end position="153"/>
    </location>
</feature>
<evidence type="ECO:0000313" key="3">
    <source>
        <dbReference type="EMBL" id="ATI41319.1"/>
    </source>
</evidence>
<dbReference type="Pfam" id="PF00498">
    <property type="entry name" value="FHA"/>
    <property type="match status" value="1"/>
</dbReference>
<evidence type="ECO:0000313" key="4">
    <source>
        <dbReference type="Proteomes" id="UP000219050"/>
    </source>
</evidence>
<feature type="region of interest" description="Disordered" evidence="1">
    <location>
        <begin position="130"/>
        <end position="301"/>
    </location>
</feature>
<dbReference type="AlphaFoldDB" id="A0A291LX85"/>
<feature type="domain" description="FHA" evidence="2">
    <location>
        <begin position="28"/>
        <end position="78"/>
    </location>
</feature>
<keyword evidence="4" id="KW-1185">Reference proteome</keyword>
<dbReference type="SMART" id="SM00240">
    <property type="entry name" value="FHA"/>
    <property type="match status" value="1"/>
</dbReference>
<dbReference type="InterPro" id="IPR046883">
    <property type="entry name" value="T6SS_FHA_C"/>
</dbReference>
<dbReference type="InterPro" id="IPR000253">
    <property type="entry name" value="FHA_dom"/>
</dbReference>
<dbReference type="Proteomes" id="UP000219050">
    <property type="component" value="Chromosome"/>
</dbReference>
<feature type="compositionally biased region" description="Pro residues" evidence="1">
    <location>
        <begin position="243"/>
        <end position="267"/>
    </location>
</feature>
<feature type="compositionally biased region" description="Low complexity" evidence="1">
    <location>
        <begin position="201"/>
        <end position="218"/>
    </location>
</feature>
<dbReference type="Gene3D" id="2.60.200.20">
    <property type="match status" value="1"/>
</dbReference>
<name>A0A291LX85_9RHOB</name>
<sequence length="486" mass="50323">MTLTLRIDNLSHLPDGGPIEFRAEGRGFEIGRDPAMDWTLPDPNRFVSSCHLEVRYQDDAYWLYDVSTNGTFVNGGTSRMKSPHQLRHDDRLQIGHYVVRVDLQAAQATAPSHAGFGNAGFDSAGFGAPAPAPASSGGDIWSLGGGGSSGGASSGAFGQDFSPRGMPRQSDFGDEHIPMGGFGGPPVAPARPAPVPAESDGGSPFGAAPGASPAPTAPERTPHPGAGMGAGTGPGENASPFAAAPPPPVAAPTAPDPSTPPAPPAQALPPSGGFGAPPPSSRAAPVPPPSPVPPGPGTGDAALLRAICEGAGLAPDALDGVDPAVAGQEIGRALRVVAGELTALLKARDANKLLIRSGSRTMLNHEANNPLKFIPTPEEALEVMFGRGRPGYQRGTEALTAAFRDVNRHQYALYAAIQPALAELLEDISPEAIEEKTGGGRFGRSSKSWELFVERWDAMTHQHDNGMLDVFLNYFAEAYDKASNSR</sequence>
<dbReference type="InterPro" id="IPR017735">
    <property type="entry name" value="T6SS_FHA"/>
</dbReference>
<dbReference type="InterPro" id="IPR008984">
    <property type="entry name" value="SMAD_FHA_dom_sf"/>
</dbReference>
<dbReference type="KEGG" id="cmag:CBW24_04405"/>
<dbReference type="CDD" id="cd00060">
    <property type="entry name" value="FHA"/>
    <property type="match status" value="1"/>
</dbReference>
<proteinExistence type="predicted"/>
<protein>
    <recommendedName>
        <fullName evidence="2">FHA domain-containing protein</fullName>
    </recommendedName>
</protein>
<feature type="compositionally biased region" description="Pro residues" evidence="1">
    <location>
        <begin position="276"/>
        <end position="296"/>
    </location>
</feature>
<dbReference type="OrthoDB" id="273564at2"/>
<accession>A0A291LX85</accession>
<dbReference type="SUPFAM" id="SSF49879">
    <property type="entry name" value="SMAD/FHA domain"/>
    <property type="match status" value="1"/>
</dbReference>
<dbReference type="PROSITE" id="PS50006">
    <property type="entry name" value="FHA_DOMAIN"/>
    <property type="match status" value="1"/>
</dbReference>
<organism evidence="3 4">
    <name type="scientific">Pacificitalea manganoxidans</name>
    <dbReference type="NCBI Taxonomy" id="1411902"/>
    <lineage>
        <taxon>Bacteria</taxon>
        <taxon>Pseudomonadati</taxon>
        <taxon>Pseudomonadota</taxon>
        <taxon>Alphaproteobacteria</taxon>
        <taxon>Rhodobacterales</taxon>
        <taxon>Paracoccaceae</taxon>
        <taxon>Pacificitalea</taxon>
    </lineage>
</organism>
<reference evidence="3 4" key="1">
    <citation type="submission" date="2017-05" db="EMBL/GenBank/DDBJ databases">
        <title>Comparative genomic and metabolic analysis of manganese-oxidizing mechanisms in Celeribater manganoxidans DY25T: its adaption to the environment of polymetallic nodule.</title>
        <authorList>
            <person name="Wang X."/>
        </authorList>
    </citation>
    <scope>NUCLEOTIDE SEQUENCE [LARGE SCALE GENOMIC DNA]</scope>
    <source>
        <strain evidence="3 4">DY25</strain>
    </source>
</reference>